<dbReference type="Pfam" id="PF00089">
    <property type="entry name" value="Trypsin"/>
    <property type="match status" value="1"/>
</dbReference>
<reference evidence="8 9" key="1">
    <citation type="journal article" date="2019" name="Int. J. Syst. Evol. Microbiol.">
        <title>The Global Catalogue of Microorganisms (GCM) 10K type strain sequencing project: providing services to taxonomists for standard genome sequencing and annotation.</title>
        <authorList>
            <consortium name="The Broad Institute Genomics Platform"/>
            <consortium name="The Broad Institute Genome Sequencing Center for Infectious Disease"/>
            <person name="Wu L."/>
            <person name="Ma J."/>
        </authorList>
    </citation>
    <scope>NUCLEOTIDE SEQUENCE [LARGE SCALE GENOMIC DNA]</scope>
    <source>
        <strain evidence="8 9">JCM 15481</strain>
    </source>
</reference>
<dbReference type="InterPro" id="IPR001316">
    <property type="entry name" value="Pept_S1A_streptogrisin"/>
</dbReference>
<comment type="caution">
    <text evidence="8">The sequence shown here is derived from an EMBL/GenBank/DDBJ whole genome shotgun (WGS) entry which is preliminary data.</text>
</comment>
<evidence type="ECO:0000256" key="1">
    <source>
        <dbReference type="ARBA" id="ARBA00007664"/>
    </source>
</evidence>
<dbReference type="InterPro" id="IPR001254">
    <property type="entry name" value="Trypsin_dom"/>
</dbReference>
<name>A0ABN2Y893_9ACTN</name>
<proteinExistence type="inferred from homology"/>
<dbReference type="RefSeq" id="WP_344290303.1">
    <property type="nucleotide sequence ID" value="NZ_BAAAPF010000071.1"/>
</dbReference>
<feature type="chain" id="PRO_5045358265" description="Peptidase S1 domain-containing protein" evidence="6">
    <location>
        <begin position="38"/>
        <end position="244"/>
    </location>
</feature>
<evidence type="ECO:0000256" key="3">
    <source>
        <dbReference type="ARBA" id="ARBA00022801"/>
    </source>
</evidence>
<keyword evidence="9" id="KW-1185">Reference proteome</keyword>
<organism evidence="8 9">
    <name type="scientific">Streptomyces synnematoformans</name>
    <dbReference type="NCBI Taxonomy" id="415721"/>
    <lineage>
        <taxon>Bacteria</taxon>
        <taxon>Bacillati</taxon>
        <taxon>Actinomycetota</taxon>
        <taxon>Actinomycetes</taxon>
        <taxon>Kitasatosporales</taxon>
        <taxon>Streptomycetaceae</taxon>
        <taxon>Streptomyces</taxon>
    </lineage>
</organism>
<dbReference type="PRINTS" id="PR00861">
    <property type="entry name" value="ALYTICPTASE"/>
</dbReference>
<keyword evidence="4" id="KW-0720">Serine protease</keyword>
<dbReference type="Proteomes" id="UP001500443">
    <property type="component" value="Unassembled WGS sequence"/>
</dbReference>
<feature type="domain" description="Peptidase S1" evidence="7">
    <location>
        <begin position="117"/>
        <end position="234"/>
    </location>
</feature>
<protein>
    <recommendedName>
        <fullName evidence="7">Peptidase S1 domain-containing protein</fullName>
    </recommendedName>
</protein>
<evidence type="ECO:0000256" key="5">
    <source>
        <dbReference type="ARBA" id="ARBA00023157"/>
    </source>
</evidence>
<evidence type="ECO:0000313" key="9">
    <source>
        <dbReference type="Proteomes" id="UP001500443"/>
    </source>
</evidence>
<dbReference type="CDD" id="cd21112">
    <property type="entry name" value="alphaLP-like"/>
    <property type="match status" value="1"/>
</dbReference>
<evidence type="ECO:0000259" key="7">
    <source>
        <dbReference type="Pfam" id="PF00089"/>
    </source>
</evidence>
<gene>
    <name evidence="8" type="ORF">GCM10009802_27510</name>
</gene>
<dbReference type="InterPro" id="IPR009003">
    <property type="entry name" value="Peptidase_S1_PA"/>
</dbReference>
<dbReference type="InterPro" id="IPR043504">
    <property type="entry name" value="Peptidase_S1_PA_chymotrypsin"/>
</dbReference>
<sequence length="244" mass="24252">MSRRRRRTAPPLRTLATGTVLALLGALLTLLAPPAAAAPPAAPAPAVPAAAAGEVRGGDALYGGGFACTLGFNAVAGGVSYGIIPGHCATAGGSWAADVDGARVSVGVTAGYTFPGSDYGLVRYTNTSVSYPGEVRGSGGVPVDITGATDPQPGMTLCHYGRVTGYQCGRLQQVGVTVNYPGGVVYGLFRSDICSEPGDTGGPAFSGGRAVGIIVGSSGNCTTGGTTFYQPIRPILAAYGLTLP</sequence>
<keyword evidence="6" id="KW-0732">Signal</keyword>
<keyword evidence="3" id="KW-0378">Hydrolase</keyword>
<evidence type="ECO:0000256" key="2">
    <source>
        <dbReference type="ARBA" id="ARBA00022670"/>
    </source>
</evidence>
<dbReference type="Gene3D" id="2.40.10.10">
    <property type="entry name" value="Trypsin-like serine proteases"/>
    <property type="match status" value="2"/>
</dbReference>
<evidence type="ECO:0000313" key="8">
    <source>
        <dbReference type="EMBL" id="GAA2123220.1"/>
    </source>
</evidence>
<feature type="signal peptide" evidence="6">
    <location>
        <begin position="1"/>
        <end position="37"/>
    </location>
</feature>
<evidence type="ECO:0000256" key="4">
    <source>
        <dbReference type="ARBA" id="ARBA00022825"/>
    </source>
</evidence>
<dbReference type="SUPFAM" id="SSF50494">
    <property type="entry name" value="Trypsin-like serine proteases"/>
    <property type="match status" value="1"/>
</dbReference>
<keyword evidence="2" id="KW-0645">Protease</keyword>
<accession>A0ABN2Y893</accession>
<dbReference type="EMBL" id="BAAAPF010000071">
    <property type="protein sequence ID" value="GAA2123220.1"/>
    <property type="molecule type" value="Genomic_DNA"/>
</dbReference>
<keyword evidence="5" id="KW-1015">Disulfide bond</keyword>
<evidence type="ECO:0000256" key="6">
    <source>
        <dbReference type="SAM" id="SignalP"/>
    </source>
</evidence>
<comment type="similarity">
    <text evidence="1">Belongs to the peptidase S1 family.</text>
</comment>